<evidence type="ECO:0000313" key="1">
    <source>
        <dbReference type="EMBL" id="GAH64468.1"/>
    </source>
</evidence>
<feature type="non-terminal residue" evidence="1">
    <location>
        <position position="1"/>
    </location>
</feature>
<protein>
    <submittedName>
        <fullName evidence="1">Uncharacterized protein</fullName>
    </submittedName>
</protein>
<dbReference type="AlphaFoldDB" id="X1J3Z1"/>
<comment type="caution">
    <text evidence="1">The sequence shown here is derived from an EMBL/GenBank/DDBJ whole genome shotgun (WGS) entry which is preliminary data.</text>
</comment>
<gene>
    <name evidence="1" type="ORF">S03H2_42688</name>
</gene>
<sequence length="42" mass="4753">INSKSVLEGIEIGIEIPNLSKNGWDKFRMNWITNHVSKVPTS</sequence>
<accession>X1J3Z1</accession>
<proteinExistence type="predicted"/>
<dbReference type="EMBL" id="BARU01026586">
    <property type="protein sequence ID" value="GAH64468.1"/>
    <property type="molecule type" value="Genomic_DNA"/>
</dbReference>
<reference evidence="1" key="1">
    <citation type="journal article" date="2014" name="Front. Microbiol.">
        <title>High frequency of phylogenetically diverse reductive dehalogenase-homologous genes in deep subseafloor sedimentary metagenomes.</title>
        <authorList>
            <person name="Kawai M."/>
            <person name="Futagami T."/>
            <person name="Toyoda A."/>
            <person name="Takaki Y."/>
            <person name="Nishi S."/>
            <person name="Hori S."/>
            <person name="Arai W."/>
            <person name="Tsubouchi T."/>
            <person name="Morono Y."/>
            <person name="Uchiyama I."/>
            <person name="Ito T."/>
            <person name="Fujiyama A."/>
            <person name="Inagaki F."/>
            <person name="Takami H."/>
        </authorList>
    </citation>
    <scope>NUCLEOTIDE SEQUENCE</scope>
    <source>
        <strain evidence="1">Expedition CK06-06</strain>
    </source>
</reference>
<name>X1J3Z1_9ZZZZ</name>
<organism evidence="1">
    <name type="scientific">marine sediment metagenome</name>
    <dbReference type="NCBI Taxonomy" id="412755"/>
    <lineage>
        <taxon>unclassified sequences</taxon>
        <taxon>metagenomes</taxon>
        <taxon>ecological metagenomes</taxon>
    </lineage>
</organism>